<dbReference type="STRING" id="252740.A0A423VRU6"/>
<keyword evidence="3" id="KW-0223">Dioxygenase</keyword>
<dbReference type="Proteomes" id="UP000284375">
    <property type="component" value="Unassembled WGS sequence"/>
</dbReference>
<feature type="region of interest" description="Disordered" evidence="6">
    <location>
        <begin position="1"/>
        <end position="36"/>
    </location>
</feature>
<dbReference type="AlphaFoldDB" id="A0A423VRU6"/>
<proteinExistence type="predicted"/>
<dbReference type="Gene3D" id="2.60.120.620">
    <property type="entry name" value="q2cbj1_9rhob like domain"/>
    <property type="match status" value="1"/>
</dbReference>
<organism evidence="8 9">
    <name type="scientific">Cytospora chrysosperma</name>
    <name type="common">Cytospora canker fungus</name>
    <name type="synonym">Sphaeria chrysosperma</name>
    <dbReference type="NCBI Taxonomy" id="252740"/>
    <lineage>
        <taxon>Eukaryota</taxon>
        <taxon>Fungi</taxon>
        <taxon>Dikarya</taxon>
        <taxon>Ascomycota</taxon>
        <taxon>Pezizomycotina</taxon>
        <taxon>Sordariomycetes</taxon>
        <taxon>Sordariomycetidae</taxon>
        <taxon>Diaporthales</taxon>
        <taxon>Cytosporaceae</taxon>
        <taxon>Cytospora</taxon>
    </lineage>
</organism>
<evidence type="ECO:0000256" key="2">
    <source>
        <dbReference type="ARBA" id="ARBA00022723"/>
    </source>
</evidence>
<evidence type="ECO:0000256" key="6">
    <source>
        <dbReference type="SAM" id="MobiDB-lite"/>
    </source>
</evidence>
<dbReference type="InterPro" id="IPR006620">
    <property type="entry name" value="Pro_4_hyd_alph"/>
</dbReference>
<dbReference type="InterPro" id="IPR044862">
    <property type="entry name" value="Pro_4_hyd_alph_FE2OG_OXY"/>
</dbReference>
<keyword evidence="2" id="KW-0479">Metal-binding</keyword>
<keyword evidence="9" id="KW-1185">Reference proteome</keyword>
<feature type="domain" description="Prolyl 4-hydroxylase alpha subunit" evidence="7">
    <location>
        <begin position="295"/>
        <end position="529"/>
    </location>
</feature>
<comment type="caution">
    <text evidence="8">The sequence shown here is derived from an EMBL/GenBank/DDBJ whole genome shotgun (WGS) entry which is preliminary data.</text>
</comment>
<sequence length="547" mass="61424">MADTIIHDGADSDTVNTDPPFPSQLPDHVASSSAHKLTRCDEPRILVNGDTMELQDASMEQNPQLAEMGIQVGTTPPVPLFMDEDTRDAHVRQRTCPVNLDVHVEGITEAQSKQLTEKSSSKKTQEEQWFDVFEILFPGQPRPKSPYVDRFLSDELQSFREFLAQEGPAILSEKLREHGLWKDQHRAFLESILNDGLERITGMWLQRTLRCHHRQKPTEMFDFLKAKTSDQDPRSDNAKALGIPEGKFVHMTYASRDVPLPADFLSTASPPPDARPVTMTPIDWASTPLPGNKGCYAVVLDNVLTPGECAELLRLAESSVDAARTSPSPAAAGGGPWIPAMVNAGDGLEVLESRYRNSDRIVWDDQEVVDRLWARCTQGRAGEVLREQLGVLGGDGSLECFERKTSHFRFVKQRWEFSKVNKRMRFLRYGPGQFFRPHCDGSYSEEVDGDRFSTFFTLQLYLNDSVAAVGQDADLVGGATSFLSSDDERKRVDVDPKAGRVLIFQHRRLYHAGDDVVKGTKYAMRTDILYKLVKPEESETEKPNEQV</sequence>
<keyword evidence="4" id="KW-0560">Oxidoreductase</keyword>
<dbReference type="SUPFAM" id="SSF51197">
    <property type="entry name" value="Clavaminate synthase-like"/>
    <property type="match status" value="1"/>
</dbReference>
<gene>
    <name evidence="8" type="ORF">VSDG_06962</name>
</gene>
<comment type="cofactor">
    <cofactor evidence="1">
        <name>L-ascorbate</name>
        <dbReference type="ChEBI" id="CHEBI:38290"/>
    </cofactor>
</comment>
<dbReference type="PANTHER" id="PTHR10869">
    <property type="entry name" value="PROLYL 4-HYDROXYLASE ALPHA SUBUNIT"/>
    <property type="match status" value="1"/>
</dbReference>
<evidence type="ECO:0000256" key="4">
    <source>
        <dbReference type="ARBA" id="ARBA00023002"/>
    </source>
</evidence>
<dbReference type="PANTHER" id="PTHR10869:SF241">
    <property type="entry name" value="FE2OG DIOXYGENASE DOMAIN-CONTAINING PROTEIN"/>
    <property type="match status" value="1"/>
</dbReference>
<evidence type="ECO:0000256" key="1">
    <source>
        <dbReference type="ARBA" id="ARBA00001961"/>
    </source>
</evidence>
<name>A0A423VRU6_CYTCH</name>
<feature type="compositionally biased region" description="Basic and acidic residues" evidence="6">
    <location>
        <begin position="1"/>
        <end position="10"/>
    </location>
</feature>
<keyword evidence="5" id="KW-0408">Iron</keyword>
<dbReference type="GO" id="GO:0004656">
    <property type="term" value="F:procollagen-proline 4-dioxygenase activity"/>
    <property type="evidence" value="ECO:0007669"/>
    <property type="project" value="TreeGrafter"/>
</dbReference>
<evidence type="ECO:0000259" key="7">
    <source>
        <dbReference type="SMART" id="SM00702"/>
    </source>
</evidence>
<dbReference type="GO" id="GO:0005506">
    <property type="term" value="F:iron ion binding"/>
    <property type="evidence" value="ECO:0007669"/>
    <property type="project" value="InterPro"/>
</dbReference>
<reference evidence="8 9" key="1">
    <citation type="submission" date="2015-09" db="EMBL/GenBank/DDBJ databases">
        <title>Host preference determinants of Valsa canker pathogens revealed by comparative genomics.</title>
        <authorList>
            <person name="Yin Z."/>
            <person name="Huang L."/>
        </authorList>
    </citation>
    <scope>NUCLEOTIDE SEQUENCE [LARGE SCALE GENOMIC DNA]</scope>
    <source>
        <strain evidence="8 9">YSFL</strain>
    </source>
</reference>
<evidence type="ECO:0000313" key="8">
    <source>
        <dbReference type="EMBL" id="ROV93745.1"/>
    </source>
</evidence>
<dbReference type="GO" id="GO:0005783">
    <property type="term" value="C:endoplasmic reticulum"/>
    <property type="evidence" value="ECO:0007669"/>
    <property type="project" value="TreeGrafter"/>
</dbReference>
<dbReference type="Pfam" id="PF13640">
    <property type="entry name" value="2OG-FeII_Oxy_3"/>
    <property type="match status" value="1"/>
</dbReference>
<protein>
    <recommendedName>
        <fullName evidence="7">Prolyl 4-hydroxylase alpha subunit domain-containing protein</fullName>
    </recommendedName>
</protein>
<dbReference type="OrthoDB" id="69177at2759"/>
<evidence type="ECO:0000256" key="3">
    <source>
        <dbReference type="ARBA" id="ARBA00022964"/>
    </source>
</evidence>
<dbReference type="EMBL" id="LJZO01000031">
    <property type="protein sequence ID" value="ROV93745.1"/>
    <property type="molecule type" value="Genomic_DNA"/>
</dbReference>
<dbReference type="SMART" id="SM00702">
    <property type="entry name" value="P4Hc"/>
    <property type="match status" value="1"/>
</dbReference>
<evidence type="ECO:0000313" key="9">
    <source>
        <dbReference type="Proteomes" id="UP000284375"/>
    </source>
</evidence>
<accession>A0A423VRU6</accession>
<dbReference type="GO" id="GO:0031418">
    <property type="term" value="F:L-ascorbic acid binding"/>
    <property type="evidence" value="ECO:0007669"/>
    <property type="project" value="InterPro"/>
</dbReference>
<dbReference type="InterPro" id="IPR045054">
    <property type="entry name" value="P4HA-like"/>
</dbReference>
<evidence type="ECO:0000256" key="5">
    <source>
        <dbReference type="ARBA" id="ARBA00023004"/>
    </source>
</evidence>